<organism evidence="3">
    <name type="scientific">Sipha flava</name>
    <name type="common">yellow sugarcane aphid</name>
    <dbReference type="NCBI Taxonomy" id="143950"/>
    <lineage>
        <taxon>Eukaryota</taxon>
        <taxon>Metazoa</taxon>
        <taxon>Ecdysozoa</taxon>
        <taxon>Arthropoda</taxon>
        <taxon>Hexapoda</taxon>
        <taxon>Insecta</taxon>
        <taxon>Pterygota</taxon>
        <taxon>Neoptera</taxon>
        <taxon>Paraneoptera</taxon>
        <taxon>Hemiptera</taxon>
        <taxon>Sternorrhyncha</taxon>
        <taxon>Aphidomorpha</taxon>
        <taxon>Aphidoidea</taxon>
        <taxon>Aphididae</taxon>
        <taxon>Sipha</taxon>
    </lineage>
</organism>
<dbReference type="OrthoDB" id="6594570at2759"/>
<evidence type="ECO:0000256" key="1">
    <source>
        <dbReference type="SAM" id="MobiDB-lite"/>
    </source>
</evidence>
<name>A0A2S2QQB6_9HEMI</name>
<dbReference type="RefSeq" id="XP_025412339.1">
    <property type="nucleotide sequence ID" value="XM_025556554.1"/>
</dbReference>
<keyword evidence="2" id="KW-0732">Signal</keyword>
<evidence type="ECO:0000313" key="4">
    <source>
        <dbReference type="Proteomes" id="UP000694846"/>
    </source>
</evidence>
<protein>
    <submittedName>
        <fullName evidence="5 6">Uncharacterized protein LOC112684848</fullName>
    </submittedName>
</protein>
<keyword evidence="4" id="KW-1185">Reference proteome</keyword>
<proteinExistence type="predicted"/>
<reference evidence="5 6" key="2">
    <citation type="submission" date="2025-04" db="UniProtKB">
        <authorList>
            <consortium name="RefSeq"/>
        </authorList>
    </citation>
    <scope>IDENTIFICATION</scope>
    <source>
        <tissue evidence="5 6">Whole body</tissue>
    </source>
</reference>
<gene>
    <name evidence="5 6" type="primary">LOC112684848</name>
    <name evidence="3" type="ORF">g.106257</name>
</gene>
<reference evidence="3" key="1">
    <citation type="submission" date="2018-04" db="EMBL/GenBank/DDBJ databases">
        <title>Transcriptome assembly of Sipha flava.</title>
        <authorList>
            <person name="Scully E.D."/>
            <person name="Geib S.M."/>
            <person name="Palmer N.A."/>
            <person name="Koch K."/>
            <person name="Bradshaw J."/>
            <person name="Heng-Moss T."/>
            <person name="Sarath G."/>
        </authorList>
    </citation>
    <scope>NUCLEOTIDE SEQUENCE</scope>
</reference>
<evidence type="ECO:0000313" key="6">
    <source>
        <dbReference type="RefSeq" id="XP_025412340.1"/>
    </source>
</evidence>
<sequence>MYWNAVLLLTWSLTTVTAILDSNKNQRYWEDTKHEDAASYLNQNALKTYAIRGGNKHFVTSVFPEMDARGFHEYVFDGLQPDFQWPSIKYKRNYYTQGITSRGFSDDIFHQSFGMFEPLKRSLSRTSPSVINKLRRMSPNNSVRQRQPASKRRPEMDANGFHGESFTGGFDRFDTMKRRPEMDATGFEGESFTGFGGFETMKRNKNDDDNNSPMIMSSSPSARAATRFDA</sequence>
<accession>A0A2S2QQB6</accession>
<feature type="compositionally biased region" description="Basic and acidic residues" evidence="1">
    <location>
        <begin position="171"/>
        <end position="182"/>
    </location>
</feature>
<dbReference type="GeneID" id="112684848"/>
<dbReference type="EMBL" id="GGMS01010718">
    <property type="protein sequence ID" value="MBY79921.1"/>
    <property type="molecule type" value="Transcribed_RNA"/>
</dbReference>
<evidence type="ECO:0000313" key="5">
    <source>
        <dbReference type="RefSeq" id="XP_025412339.1"/>
    </source>
</evidence>
<evidence type="ECO:0000256" key="2">
    <source>
        <dbReference type="SAM" id="SignalP"/>
    </source>
</evidence>
<evidence type="ECO:0000313" key="3">
    <source>
        <dbReference type="EMBL" id="MBY79921.1"/>
    </source>
</evidence>
<feature type="compositionally biased region" description="Low complexity" evidence="1">
    <location>
        <begin position="211"/>
        <end position="221"/>
    </location>
</feature>
<feature type="compositionally biased region" description="Polar residues" evidence="1">
    <location>
        <begin position="138"/>
        <end position="148"/>
    </location>
</feature>
<feature type="chain" id="PRO_5044579211" evidence="2">
    <location>
        <begin position="19"/>
        <end position="230"/>
    </location>
</feature>
<dbReference type="RefSeq" id="XP_025412340.1">
    <property type="nucleotide sequence ID" value="XM_025556555.1"/>
</dbReference>
<feature type="region of interest" description="Disordered" evidence="1">
    <location>
        <begin position="133"/>
        <end position="230"/>
    </location>
</feature>
<dbReference type="Proteomes" id="UP000694846">
    <property type="component" value="Unplaced"/>
</dbReference>
<dbReference type="AlphaFoldDB" id="A0A2S2QQB6"/>
<feature type="signal peptide" evidence="2">
    <location>
        <begin position="1"/>
        <end position="18"/>
    </location>
</feature>